<protein>
    <submittedName>
        <fullName evidence="2">Uncharacterized protein</fullName>
    </submittedName>
</protein>
<evidence type="ECO:0000313" key="3">
    <source>
        <dbReference type="Proteomes" id="UP001204151"/>
    </source>
</evidence>
<feature type="region of interest" description="Disordered" evidence="1">
    <location>
        <begin position="127"/>
        <end position="148"/>
    </location>
</feature>
<comment type="caution">
    <text evidence="2">The sequence shown here is derived from an EMBL/GenBank/DDBJ whole genome shotgun (WGS) entry which is preliminary data.</text>
</comment>
<keyword evidence="3" id="KW-1185">Reference proteome</keyword>
<evidence type="ECO:0000256" key="1">
    <source>
        <dbReference type="SAM" id="MobiDB-lite"/>
    </source>
</evidence>
<evidence type="ECO:0000313" key="2">
    <source>
        <dbReference type="EMBL" id="MCS0584312.1"/>
    </source>
</evidence>
<dbReference type="Proteomes" id="UP001204151">
    <property type="component" value="Unassembled WGS sequence"/>
</dbReference>
<proteinExistence type="predicted"/>
<accession>A0ABT1ZWM0</accession>
<dbReference type="EMBL" id="JANUGW010000020">
    <property type="protein sequence ID" value="MCS0584312.1"/>
    <property type="molecule type" value="Genomic_DNA"/>
</dbReference>
<sequence>MPNNPFSFFPLPWSGPVTQDLLDHWFSPAVTYNFAGNATIEKQVVESVASYGRQIGWLNDVVLALAEERTPDAATVGRMRETVRQVEALKAIHASSALADATDALTRLKKESPRSYHQLLLSLMEQAGGGADPAPASPGARDRSAART</sequence>
<gene>
    <name evidence="2" type="ORF">NX784_22230</name>
</gene>
<dbReference type="RefSeq" id="WP_258818874.1">
    <property type="nucleotide sequence ID" value="NZ_JANUGW010000020.1"/>
</dbReference>
<name>A0ABT1ZWM0_9BURK</name>
<organism evidence="2 3">
    <name type="scientific">Massilia pinisoli</name>
    <dbReference type="NCBI Taxonomy" id="1772194"/>
    <lineage>
        <taxon>Bacteria</taxon>
        <taxon>Pseudomonadati</taxon>
        <taxon>Pseudomonadota</taxon>
        <taxon>Betaproteobacteria</taxon>
        <taxon>Burkholderiales</taxon>
        <taxon>Oxalobacteraceae</taxon>
        <taxon>Telluria group</taxon>
        <taxon>Massilia</taxon>
    </lineage>
</organism>
<reference evidence="2 3" key="1">
    <citation type="submission" date="2022-08" db="EMBL/GenBank/DDBJ databases">
        <title>Reclassification of Massilia species as members of the genera Telluria, Duganella, Pseudoduganella, Mokoshia gen. nov. and Zemynaea gen. nov. using orthogonal and non-orthogonal genome-based approaches.</title>
        <authorList>
            <person name="Bowman J.P."/>
        </authorList>
    </citation>
    <scope>NUCLEOTIDE SEQUENCE [LARGE SCALE GENOMIC DNA]</scope>
    <source>
        <strain evidence="2 3">JCM 31316</strain>
    </source>
</reference>